<keyword evidence="1" id="KW-1185">Reference proteome</keyword>
<dbReference type="PANTHER" id="PTHR31389:SF4">
    <property type="entry name" value="LD39211P"/>
    <property type="match status" value="1"/>
</dbReference>
<evidence type="ECO:0000313" key="2">
    <source>
        <dbReference type="WBParaSite" id="scaffold13863_cov334.g17139"/>
    </source>
</evidence>
<accession>A0A915LPK3</accession>
<sequence>MYIRTIVFKRALLCAATKQCINPDGSKLGCPQASSTPSCHRFDQSVFALLTINNEYQRHDMLIYSKEGGKTVDDVLGGKNLNKFRIIEVPINPNRLDQDTVDEDGEDEAYNDFVSTAEFFLIGIYKEIIQNEVVNIDGVQIGIYDWLQQQIKDQAYSLGIAEFNQMAASFYVFELLEIKNTFNVSVSVFFPGYLQFLEINGKAIDVTKHEVPEFMSAEPNEWIFNYNKGEFYWNQAAKNRHRTLHIDENRMNGCVVYVSFGS</sequence>
<proteinExistence type="predicted"/>
<dbReference type="Proteomes" id="UP000887561">
    <property type="component" value="Unplaced"/>
</dbReference>
<dbReference type="WBParaSite" id="scaffold13863_cov334.g17139">
    <property type="protein sequence ID" value="scaffold13863_cov334.g17139"/>
    <property type="gene ID" value="scaffold13863_cov334.g17139"/>
</dbReference>
<reference evidence="2" key="1">
    <citation type="submission" date="2022-11" db="UniProtKB">
        <authorList>
            <consortium name="WormBaseParasite"/>
        </authorList>
    </citation>
    <scope>IDENTIFICATION</scope>
</reference>
<protein>
    <submittedName>
        <fullName evidence="2">Uncharacterized protein</fullName>
    </submittedName>
</protein>
<dbReference type="AlphaFoldDB" id="A0A915LPK3"/>
<name>A0A915LPK3_MELJA</name>
<dbReference type="PANTHER" id="PTHR31389">
    <property type="entry name" value="LD39211P"/>
    <property type="match status" value="1"/>
</dbReference>
<organism evidence="1 2">
    <name type="scientific">Meloidogyne javanica</name>
    <name type="common">Root-knot nematode worm</name>
    <dbReference type="NCBI Taxonomy" id="6303"/>
    <lineage>
        <taxon>Eukaryota</taxon>
        <taxon>Metazoa</taxon>
        <taxon>Ecdysozoa</taxon>
        <taxon>Nematoda</taxon>
        <taxon>Chromadorea</taxon>
        <taxon>Rhabditida</taxon>
        <taxon>Tylenchina</taxon>
        <taxon>Tylenchomorpha</taxon>
        <taxon>Tylenchoidea</taxon>
        <taxon>Meloidogynidae</taxon>
        <taxon>Meloidogyninae</taxon>
        <taxon>Meloidogyne</taxon>
        <taxon>Meloidogyne incognita group</taxon>
    </lineage>
</organism>
<evidence type="ECO:0000313" key="1">
    <source>
        <dbReference type="Proteomes" id="UP000887561"/>
    </source>
</evidence>